<protein>
    <submittedName>
        <fullName evidence="1">Uncharacterized protein</fullName>
    </submittedName>
</protein>
<evidence type="ECO:0000313" key="2">
    <source>
        <dbReference type="Proteomes" id="UP000499080"/>
    </source>
</evidence>
<dbReference type="AlphaFoldDB" id="A0A4Y2NEX4"/>
<accession>A0A4Y2NEX4</accession>
<sequence>MMRLWIDNEKTEELEIIKEIILRKFKSRKEVYLVLCEYYVKRGAKEEGRSLRKRVKICSSKRASRYTENF</sequence>
<comment type="caution">
    <text evidence="1">The sequence shown here is derived from an EMBL/GenBank/DDBJ whole genome shotgun (WGS) entry which is preliminary data.</text>
</comment>
<evidence type="ECO:0000313" key="1">
    <source>
        <dbReference type="EMBL" id="GBN37493.1"/>
    </source>
</evidence>
<proteinExistence type="predicted"/>
<dbReference type="Proteomes" id="UP000499080">
    <property type="component" value="Unassembled WGS sequence"/>
</dbReference>
<reference evidence="1 2" key="1">
    <citation type="journal article" date="2019" name="Sci. Rep.">
        <title>Orb-weaving spider Araneus ventricosus genome elucidates the spidroin gene catalogue.</title>
        <authorList>
            <person name="Kono N."/>
            <person name="Nakamura H."/>
            <person name="Ohtoshi R."/>
            <person name="Moran D.A.P."/>
            <person name="Shinohara A."/>
            <person name="Yoshida Y."/>
            <person name="Fujiwara M."/>
            <person name="Mori M."/>
            <person name="Tomita M."/>
            <person name="Arakawa K."/>
        </authorList>
    </citation>
    <scope>NUCLEOTIDE SEQUENCE [LARGE SCALE GENOMIC DNA]</scope>
</reference>
<gene>
    <name evidence="1" type="ORF">AVEN_103719_1</name>
</gene>
<name>A0A4Y2NEX4_ARAVE</name>
<keyword evidence="2" id="KW-1185">Reference proteome</keyword>
<organism evidence="1 2">
    <name type="scientific">Araneus ventricosus</name>
    <name type="common">Orbweaver spider</name>
    <name type="synonym">Epeira ventricosa</name>
    <dbReference type="NCBI Taxonomy" id="182803"/>
    <lineage>
        <taxon>Eukaryota</taxon>
        <taxon>Metazoa</taxon>
        <taxon>Ecdysozoa</taxon>
        <taxon>Arthropoda</taxon>
        <taxon>Chelicerata</taxon>
        <taxon>Arachnida</taxon>
        <taxon>Araneae</taxon>
        <taxon>Araneomorphae</taxon>
        <taxon>Entelegynae</taxon>
        <taxon>Araneoidea</taxon>
        <taxon>Araneidae</taxon>
        <taxon>Araneus</taxon>
    </lineage>
</organism>
<dbReference type="EMBL" id="BGPR01009026">
    <property type="protein sequence ID" value="GBN37493.1"/>
    <property type="molecule type" value="Genomic_DNA"/>
</dbReference>